<feature type="compositionally biased region" description="Polar residues" evidence="1">
    <location>
        <begin position="313"/>
        <end position="323"/>
    </location>
</feature>
<feature type="non-terminal residue" evidence="2">
    <location>
        <position position="462"/>
    </location>
</feature>
<proteinExistence type="predicted"/>
<gene>
    <name evidence="2" type="ORF">Vretifemale_18635</name>
</gene>
<name>A0A8J4FZV7_9CHLO</name>
<protein>
    <submittedName>
        <fullName evidence="2">Uncharacterized protein</fullName>
    </submittedName>
</protein>
<dbReference type="AlphaFoldDB" id="A0A8J4FZV7"/>
<keyword evidence="3" id="KW-1185">Reference proteome</keyword>
<feature type="region of interest" description="Disordered" evidence="1">
    <location>
        <begin position="77"/>
        <end position="124"/>
    </location>
</feature>
<sequence>ENICPYPLGGNFGIHGPQNDVDSEARIVHTRTGEFGISDASASPRVLGRNGDLRTGREFHRRLAASKSRAGWLQHLQQPLSTERSLSPATSSTGITGDMAFPKASRAVSPPTLAPTTTQAEAHPASESGLYHAHLPHVILQGWGPANLPRVSSRSGRGPQPQYGTTQDMVLEPAGTSMATAASIQDFLLRTAPSELHPSAAQVVLPTTPAQQQLLVNGSAGPVPTVSPPAGQLSPESLWRVPSYSSHSQADRRLLRHFATVSERLFGATANMKNTTVVEESDAVSGFSRKGAAAADPEGTGTASVMDAGAKPSTYSLPRSSSDAPVDVLRPGSRGLRSSTGPGGARPASSSRPHSAMPSAVPAVSTPLLPPVVPGLLESSTSLSSSPTRVMSCTGYSARPRTLPLLSPRQQGALDDGANPNATTGGGDRDSDGGGGILMGMFLASTASGTVNGGGGGGDASG</sequence>
<feature type="region of interest" description="Disordered" evidence="1">
    <location>
        <begin position="280"/>
        <end position="363"/>
    </location>
</feature>
<reference evidence="2" key="1">
    <citation type="journal article" date="2021" name="Proc. Natl. Acad. Sci. U.S.A.">
        <title>Three genomes in the algal genus Volvox reveal the fate of a haploid sex-determining region after a transition to homothallism.</title>
        <authorList>
            <person name="Yamamoto K."/>
            <person name="Hamaji T."/>
            <person name="Kawai-Toyooka H."/>
            <person name="Matsuzaki R."/>
            <person name="Takahashi F."/>
            <person name="Nishimura Y."/>
            <person name="Kawachi M."/>
            <person name="Noguchi H."/>
            <person name="Minakuchi Y."/>
            <person name="Umen J.G."/>
            <person name="Toyoda A."/>
            <person name="Nozaki H."/>
        </authorList>
    </citation>
    <scope>NUCLEOTIDE SEQUENCE</scope>
    <source>
        <strain evidence="2">NIES-3786</strain>
    </source>
</reference>
<comment type="caution">
    <text evidence="2">The sequence shown here is derived from an EMBL/GenBank/DDBJ whole genome shotgun (WGS) entry which is preliminary data.</text>
</comment>
<feature type="region of interest" description="Disordered" evidence="1">
    <location>
        <begin position="379"/>
        <end position="437"/>
    </location>
</feature>
<dbReference type="EMBL" id="BNCP01000061">
    <property type="protein sequence ID" value="GIL90939.1"/>
    <property type="molecule type" value="Genomic_DNA"/>
</dbReference>
<feature type="non-terminal residue" evidence="2">
    <location>
        <position position="1"/>
    </location>
</feature>
<evidence type="ECO:0000313" key="3">
    <source>
        <dbReference type="Proteomes" id="UP000747110"/>
    </source>
</evidence>
<dbReference type="Proteomes" id="UP000747110">
    <property type="component" value="Unassembled WGS sequence"/>
</dbReference>
<organism evidence="2 3">
    <name type="scientific">Volvox reticuliferus</name>
    <dbReference type="NCBI Taxonomy" id="1737510"/>
    <lineage>
        <taxon>Eukaryota</taxon>
        <taxon>Viridiplantae</taxon>
        <taxon>Chlorophyta</taxon>
        <taxon>core chlorophytes</taxon>
        <taxon>Chlorophyceae</taxon>
        <taxon>CS clade</taxon>
        <taxon>Chlamydomonadales</taxon>
        <taxon>Volvocaceae</taxon>
        <taxon>Volvox</taxon>
    </lineage>
</organism>
<feature type="compositionally biased region" description="Low complexity" evidence="1">
    <location>
        <begin position="345"/>
        <end position="363"/>
    </location>
</feature>
<evidence type="ECO:0000313" key="2">
    <source>
        <dbReference type="EMBL" id="GIL90939.1"/>
    </source>
</evidence>
<feature type="compositionally biased region" description="Polar residues" evidence="1">
    <location>
        <begin position="77"/>
        <end position="95"/>
    </location>
</feature>
<accession>A0A8J4FZV7</accession>
<evidence type="ECO:0000256" key="1">
    <source>
        <dbReference type="SAM" id="MobiDB-lite"/>
    </source>
</evidence>